<gene>
    <name evidence="1" type="ordered locus">Dalk_2423</name>
</gene>
<dbReference type="HOGENOM" id="CLU_3215265_0_0_7"/>
<accession>B8FB30</accession>
<keyword evidence="2" id="KW-1185">Reference proteome</keyword>
<dbReference type="AlphaFoldDB" id="B8FB30"/>
<proteinExistence type="predicted"/>
<sequence>MSKSPNAQSSLFHQCSWIIFSIEKTSVFTKMAEDNHFSYGARVC</sequence>
<evidence type="ECO:0000313" key="2">
    <source>
        <dbReference type="Proteomes" id="UP000000739"/>
    </source>
</evidence>
<dbReference type="EMBL" id="CP001322">
    <property type="protein sequence ID" value="ACL04116.1"/>
    <property type="molecule type" value="Genomic_DNA"/>
</dbReference>
<evidence type="ECO:0000313" key="1">
    <source>
        <dbReference type="EMBL" id="ACL04116.1"/>
    </source>
</evidence>
<protein>
    <submittedName>
        <fullName evidence="1">Uncharacterized protein</fullName>
    </submittedName>
</protein>
<dbReference type="Proteomes" id="UP000000739">
    <property type="component" value="Chromosome"/>
</dbReference>
<organism evidence="1 2">
    <name type="scientific">Desulfatibacillum aliphaticivorans</name>
    <dbReference type="NCBI Taxonomy" id="218208"/>
    <lineage>
        <taxon>Bacteria</taxon>
        <taxon>Pseudomonadati</taxon>
        <taxon>Thermodesulfobacteriota</taxon>
        <taxon>Desulfobacteria</taxon>
        <taxon>Desulfobacterales</taxon>
        <taxon>Desulfatibacillaceae</taxon>
        <taxon>Desulfatibacillum</taxon>
    </lineage>
</organism>
<reference evidence="1 2" key="1">
    <citation type="journal article" date="2012" name="Environ. Microbiol.">
        <title>The genome sequence of Desulfatibacillum alkenivorans AK-01: a blueprint for anaerobic alkane oxidation.</title>
        <authorList>
            <person name="Callaghan A.V."/>
            <person name="Morris B.E."/>
            <person name="Pereira I.A."/>
            <person name="McInerney M.J."/>
            <person name="Austin R.N."/>
            <person name="Groves J.T."/>
            <person name="Kukor J.J."/>
            <person name="Suflita J.M."/>
            <person name="Young L.Y."/>
            <person name="Zylstra G.J."/>
            <person name="Wawrik B."/>
        </authorList>
    </citation>
    <scope>NUCLEOTIDE SEQUENCE [LARGE SCALE GENOMIC DNA]</scope>
    <source>
        <strain evidence="1 2">AK-01</strain>
    </source>
</reference>
<name>B8FB30_DESAL</name>
<dbReference type="KEGG" id="dal:Dalk_2423"/>